<dbReference type="InterPro" id="IPR038076">
    <property type="entry name" value="MgtE_N_sf"/>
</dbReference>
<comment type="subunit">
    <text evidence="9">Homodimer.</text>
</comment>
<dbReference type="InterPro" id="IPR000644">
    <property type="entry name" value="CBS_dom"/>
</dbReference>
<sequence length="451" mass="50560">MNKQKTGDKEYKKLLTYLQAQNNQAFREFIGELHSYDLARLFFRLSKINRQRLLTFLEPLEIAMLMEELDLHEQKEIIASLGSQKSAQVLNHMPNDDVADLLSELEETQTTALLGNMRNLEADKVRTLLHYPKDTAGGLMTTEFISILDHYTVEKTIRILRKTAPSAETIYYLYVTDPNQRLVGVLSLRDLLVAQPEDKISELMYKRVISVPAEMDQEEVAKILSRYDFLALPVVNNKKRLLGIVTVDDIIDVLIEEAQEDIQQLSAIHPDKKLFVHPLRSAKKRIPWLVVLLAIGIVTADLISLFENTIHLLPILTVFMPMIAGMTGNAATQSLALTIQGLSSDQLTPKNYGKVIRHEGIAGTIIGIVCSGVIFVAIGFWKNFHLGLVIGGSLFFTLILGTLVGTIIPILLEKIHIDPTTASGPLITTLNDVLSLMIYFGFATLLVHYFL</sequence>
<feature type="transmembrane region" description="Helical" evidence="9">
    <location>
        <begin position="360"/>
        <end position="381"/>
    </location>
</feature>
<feature type="transmembrane region" description="Helical" evidence="9">
    <location>
        <begin position="433"/>
        <end position="450"/>
    </location>
</feature>
<dbReference type="PANTHER" id="PTHR43773:SF1">
    <property type="entry name" value="MAGNESIUM TRANSPORTER MGTE"/>
    <property type="match status" value="1"/>
</dbReference>
<dbReference type="RefSeq" id="WP_181737870.1">
    <property type="nucleotide sequence ID" value="NZ_JACEOL010000009.1"/>
</dbReference>
<feature type="domain" description="CBS" evidence="10">
    <location>
        <begin position="204"/>
        <end position="260"/>
    </location>
</feature>
<keyword evidence="8" id="KW-0129">CBS domain</keyword>
<evidence type="ECO:0000256" key="4">
    <source>
        <dbReference type="ARBA" id="ARBA00022692"/>
    </source>
</evidence>
<evidence type="ECO:0000259" key="10">
    <source>
        <dbReference type="PROSITE" id="PS51371"/>
    </source>
</evidence>
<dbReference type="SMART" id="SM00116">
    <property type="entry name" value="CBS"/>
    <property type="match status" value="2"/>
</dbReference>
<feature type="transmembrane region" description="Helical" evidence="9">
    <location>
        <begin position="387"/>
        <end position="412"/>
    </location>
</feature>
<comment type="subcellular location">
    <subcellularLocation>
        <location evidence="9">Cell membrane</location>
        <topology evidence="9">Multi-pass membrane protein</topology>
    </subcellularLocation>
    <subcellularLocation>
        <location evidence="1">Membrane</location>
        <topology evidence="1">Multi-pass membrane protein</topology>
    </subcellularLocation>
</comment>
<keyword evidence="5 9" id="KW-0460">Magnesium</keyword>
<dbReference type="Gene3D" id="1.25.60.10">
    <property type="entry name" value="MgtE N-terminal domain-like"/>
    <property type="match status" value="1"/>
</dbReference>
<keyword evidence="7 9" id="KW-0472">Membrane</keyword>
<comment type="function">
    <text evidence="9">Acts as a magnesium transporter.</text>
</comment>
<comment type="caution">
    <text evidence="11">The sequence shown here is derived from an EMBL/GenBank/DDBJ whole genome shotgun (WGS) entry which is preliminary data.</text>
</comment>
<accession>A0A7W1XQJ4</accession>
<dbReference type="InterPro" id="IPR036739">
    <property type="entry name" value="SLC41_membr_dom_sf"/>
</dbReference>
<dbReference type="PROSITE" id="PS51371">
    <property type="entry name" value="CBS"/>
    <property type="match status" value="2"/>
</dbReference>
<dbReference type="GO" id="GO:0005886">
    <property type="term" value="C:plasma membrane"/>
    <property type="evidence" value="ECO:0007669"/>
    <property type="project" value="UniProtKB-SubCell"/>
</dbReference>
<dbReference type="NCBIfam" id="TIGR00400">
    <property type="entry name" value="mgtE"/>
    <property type="match status" value="1"/>
</dbReference>
<keyword evidence="9" id="KW-1003">Cell membrane</keyword>
<feature type="transmembrane region" description="Helical" evidence="9">
    <location>
        <begin position="286"/>
        <end position="306"/>
    </location>
</feature>
<dbReference type="CDD" id="cd04606">
    <property type="entry name" value="CBS_pair_Mg_transporter"/>
    <property type="match status" value="1"/>
</dbReference>
<dbReference type="InterPro" id="IPR006667">
    <property type="entry name" value="SLC41_membr_dom"/>
</dbReference>
<dbReference type="EMBL" id="JACEOL010000009">
    <property type="protein sequence ID" value="MBA4601423.1"/>
    <property type="molecule type" value="Genomic_DNA"/>
</dbReference>
<comment type="similarity">
    <text evidence="2 9">Belongs to the SLC41A transporter family.</text>
</comment>
<dbReference type="AlphaFoldDB" id="A0A7W1XQJ4"/>
<gene>
    <name evidence="11" type="primary">mgtE</name>
    <name evidence="11" type="ORF">H2C83_03625</name>
</gene>
<evidence type="ECO:0000313" key="11">
    <source>
        <dbReference type="EMBL" id="MBA4601423.1"/>
    </source>
</evidence>
<dbReference type="Pfam" id="PF03448">
    <property type="entry name" value="MgtE_N"/>
    <property type="match status" value="1"/>
</dbReference>
<dbReference type="Pfam" id="PF00571">
    <property type="entry name" value="CBS"/>
    <property type="match status" value="2"/>
</dbReference>
<evidence type="ECO:0000313" key="12">
    <source>
        <dbReference type="Proteomes" id="UP000538292"/>
    </source>
</evidence>
<keyword evidence="9" id="KW-0479">Metal-binding</keyword>
<dbReference type="InterPro" id="IPR006669">
    <property type="entry name" value="MgtE_transporter"/>
</dbReference>
<evidence type="ECO:0000256" key="3">
    <source>
        <dbReference type="ARBA" id="ARBA00022448"/>
    </source>
</evidence>
<dbReference type="SMART" id="SM00924">
    <property type="entry name" value="MgtE_N"/>
    <property type="match status" value="1"/>
</dbReference>
<evidence type="ECO:0000256" key="8">
    <source>
        <dbReference type="PROSITE-ProRule" id="PRU00703"/>
    </source>
</evidence>
<evidence type="ECO:0000256" key="9">
    <source>
        <dbReference type="RuleBase" id="RU362011"/>
    </source>
</evidence>
<feature type="transmembrane region" description="Helical" evidence="9">
    <location>
        <begin position="312"/>
        <end position="339"/>
    </location>
</feature>
<keyword evidence="3 9" id="KW-0813">Transport</keyword>
<dbReference type="SUPFAM" id="SSF158791">
    <property type="entry name" value="MgtE N-terminal domain-like"/>
    <property type="match status" value="1"/>
</dbReference>
<dbReference type="SUPFAM" id="SSF54631">
    <property type="entry name" value="CBS-domain pair"/>
    <property type="match status" value="1"/>
</dbReference>
<dbReference type="GO" id="GO:0015095">
    <property type="term" value="F:magnesium ion transmembrane transporter activity"/>
    <property type="evidence" value="ECO:0007669"/>
    <property type="project" value="UniProtKB-UniRule"/>
</dbReference>
<organism evidence="11 12">
    <name type="scientific">Thermoactinomyces mirandus</name>
    <dbReference type="NCBI Taxonomy" id="2756294"/>
    <lineage>
        <taxon>Bacteria</taxon>
        <taxon>Bacillati</taxon>
        <taxon>Bacillota</taxon>
        <taxon>Bacilli</taxon>
        <taxon>Bacillales</taxon>
        <taxon>Thermoactinomycetaceae</taxon>
        <taxon>Thermoactinomyces</taxon>
    </lineage>
</organism>
<dbReference type="InterPro" id="IPR006668">
    <property type="entry name" value="Mg_transptr_MgtE_intracell_dom"/>
</dbReference>
<dbReference type="InterPro" id="IPR046342">
    <property type="entry name" value="CBS_dom_sf"/>
</dbReference>
<name>A0A7W1XQJ4_9BACL</name>
<dbReference type="SUPFAM" id="SSF161093">
    <property type="entry name" value="MgtE membrane domain-like"/>
    <property type="match status" value="1"/>
</dbReference>
<evidence type="ECO:0000256" key="5">
    <source>
        <dbReference type="ARBA" id="ARBA00022842"/>
    </source>
</evidence>
<keyword evidence="4 9" id="KW-0812">Transmembrane</keyword>
<evidence type="ECO:0000256" key="2">
    <source>
        <dbReference type="ARBA" id="ARBA00009749"/>
    </source>
</evidence>
<evidence type="ECO:0000256" key="7">
    <source>
        <dbReference type="ARBA" id="ARBA00023136"/>
    </source>
</evidence>
<evidence type="ECO:0000256" key="6">
    <source>
        <dbReference type="ARBA" id="ARBA00022989"/>
    </source>
</evidence>
<dbReference type="PANTHER" id="PTHR43773">
    <property type="entry name" value="MAGNESIUM TRANSPORTER MGTE"/>
    <property type="match status" value="1"/>
</dbReference>
<dbReference type="Gene3D" id="1.10.357.20">
    <property type="entry name" value="SLC41 divalent cation transporters, integral membrane domain"/>
    <property type="match status" value="1"/>
</dbReference>
<protein>
    <recommendedName>
        <fullName evidence="9">Magnesium transporter MgtE</fullName>
    </recommendedName>
</protein>
<feature type="domain" description="CBS" evidence="10">
    <location>
        <begin position="140"/>
        <end position="202"/>
    </location>
</feature>
<keyword evidence="6 9" id="KW-1133">Transmembrane helix</keyword>
<dbReference type="Gene3D" id="3.10.580.10">
    <property type="entry name" value="CBS-domain"/>
    <property type="match status" value="1"/>
</dbReference>
<dbReference type="Proteomes" id="UP000538292">
    <property type="component" value="Unassembled WGS sequence"/>
</dbReference>
<reference evidence="11 12" key="1">
    <citation type="submission" date="2020-07" db="EMBL/GenBank/DDBJ databases">
        <title>Thermoactinomyces phylogeny.</title>
        <authorList>
            <person name="Dunlap C."/>
        </authorList>
    </citation>
    <scope>NUCLEOTIDE SEQUENCE [LARGE SCALE GENOMIC DNA]</scope>
    <source>
        <strain evidence="11 12">AMNI-1</strain>
    </source>
</reference>
<evidence type="ECO:0000256" key="1">
    <source>
        <dbReference type="ARBA" id="ARBA00004141"/>
    </source>
</evidence>
<keyword evidence="12" id="KW-1185">Reference proteome</keyword>
<proteinExistence type="inferred from homology"/>
<dbReference type="GO" id="GO:0046872">
    <property type="term" value="F:metal ion binding"/>
    <property type="evidence" value="ECO:0007669"/>
    <property type="project" value="UniProtKB-KW"/>
</dbReference>
<dbReference type="Pfam" id="PF01769">
    <property type="entry name" value="MgtE"/>
    <property type="match status" value="1"/>
</dbReference>